<keyword evidence="2" id="KW-0614">Plasmid</keyword>
<keyword evidence="3" id="KW-1185">Reference proteome</keyword>
<dbReference type="RefSeq" id="WP_154800696.1">
    <property type="nucleotide sequence ID" value="NZ_CP052758.1"/>
</dbReference>
<keyword evidence="1" id="KW-0812">Transmembrane</keyword>
<evidence type="ECO:0000256" key="1">
    <source>
        <dbReference type="SAM" id="Phobius"/>
    </source>
</evidence>
<organism evidence="2 3">
    <name type="scientific">Cellulosimicrobium protaetiae</name>
    <dbReference type="NCBI Taxonomy" id="2587808"/>
    <lineage>
        <taxon>Bacteria</taxon>
        <taxon>Bacillati</taxon>
        <taxon>Actinomycetota</taxon>
        <taxon>Actinomycetes</taxon>
        <taxon>Micrococcales</taxon>
        <taxon>Promicromonosporaceae</taxon>
        <taxon>Cellulosimicrobium</taxon>
    </lineage>
</organism>
<feature type="transmembrane region" description="Helical" evidence="1">
    <location>
        <begin position="81"/>
        <end position="105"/>
    </location>
</feature>
<keyword evidence="1" id="KW-0472">Membrane</keyword>
<proteinExistence type="predicted"/>
<keyword evidence="1" id="KW-1133">Transmembrane helix</keyword>
<accession>A0A6M5UL89</accession>
<protein>
    <submittedName>
        <fullName evidence="2">Uncharacterized protein</fullName>
    </submittedName>
</protein>
<name>A0A6M5UL89_9MICO</name>
<geneLocation type="plasmid" evidence="2 3">
    <name>pCPRO01</name>
</geneLocation>
<feature type="transmembrane region" description="Helical" evidence="1">
    <location>
        <begin position="48"/>
        <end position="69"/>
    </location>
</feature>
<reference evidence="3" key="1">
    <citation type="journal article" date="2022" name="Int. J. Syst. Evol. Microbiol.">
        <title>Cellulosimicrobium protaetiae sp. nov., isolated from the gut of the larva of Protaetia brevitarsis seulensis.</title>
        <authorList>
            <person name="Le Han H."/>
            <person name="Nguyen T.T.H."/>
            <person name="Li Z."/>
            <person name="Shin N.R."/>
            <person name="Kim S.G."/>
        </authorList>
    </citation>
    <scope>NUCLEOTIDE SEQUENCE [LARGE SCALE GENOMIC DNA]</scope>
    <source>
        <strain evidence="3">BI34</strain>
    </source>
</reference>
<dbReference type="EMBL" id="CP052758">
    <property type="protein sequence ID" value="QJW38754.1"/>
    <property type="molecule type" value="Genomic_DNA"/>
</dbReference>
<dbReference type="AlphaFoldDB" id="A0A6M5UL89"/>
<evidence type="ECO:0000313" key="2">
    <source>
        <dbReference type="EMBL" id="QJW38754.1"/>
    </source>
</evidence>
<evidence type="ECO:0000313" key="3">
    <source>
        <dbReference type="Proteomes" id="UP000451354"/>
    </source>
</evidence>
<dbReference type="KEGG" id="cprt:FIC82_020435"/>
<gene>
    <name evidence="2" type="ORF">FIC82_020435</name>
</gene>
<dbReference type="Proteomes" id="UP000451354">
    <property type="component" value="Plasmid pCPRO01"/>
</dbReference>
<sequence length="141" mass="16011">MTRRKSSWQVLGFGVEFEEGPVEDVDQFRTKLTETARSERRYRAFREWTATFLTSTLALGAGVLTALGLGDSVDFTDQKSALVMVTGFVVAVALLMLVVTVIRFSKRSRARRKRRERASRAALDAWTRHSNMRRRRAALDG</sequence>